<feature type="domain" description="ComEC/Rec2-related protein" evidence="7">
    <location>
        <begin position="204"/>
        <end position="455"/>
    </location>
</feature>
<keyword evidence="5 6" id="KW-0472">Membrane</keyword>
<feature type="transmembrane region" description="Helical" evidence="6">
    <location>
        <begin position="48"/>
        <end position="65"/>
    </location>
</feature>
<feature type="transmembrane region" description="Helical" evidence="6">
    <location>
        <begin position="288"/>
        <end position="309"/>
    </location>
</feature>
<feature type="transmembrane region" description="Helical" evidence="6">
    <location>
        <begin position="12"/>
        <end position="42"/>
    </location>
</feature>
<dbReference type="eggNOG" id="COG0658">
    <property type="taxonomic scope" value="Bacteria"/>
</dbReference>
<feature type="transmembrane region" description="Helical" evidence="6">
    <location>
        <begin position="254"/>
        <end position="276"/>
    </location>
</feature>
<organism evidence="8 9">
    <name type="scientific">Chitinivibrio alkaliphilus ACht1</name>
    <dbReference type="NCBI Taxonomy" id="1313304"/>
    <lineage>
        <taxon>Bacteria</taxon>
        <taxon>Pseudomonadati</taxon>
        <taxon>Fibrobacterota</taxon>
        <taxon>Chitinivibrionia</taxon>
        <taxon>Chitinivibrionales</taxon>
        <taxon>Chitinivibrionaceae</taxon>
        <taxon>Chitinivibrio</taxon>
    </lineage>
</organism>
<dbReference type="Pfam" id="PF03772">
    <property type="entry name" value="Competence"/>
    <property type="match status" value="1"/>
</dbReference>
<evidence type="ECO:0000256" key="6">
    <source>
        <dbReference type="SAM" id="Phobius"/>
    </source>
</evidence>
<accession>U7D971</accession>
<evidence type="ECO:0000256" key="1">
    <source>
        <dbReference type="ARBA" id="ARBA00004651"/>
    </source>
</evidence>
<evidence type="ECO:0000313" key="9">
    <source>
        <dbReference type="Proteomes" id="UP000017148"/>
    </source>
</evidence>
<feature type="transmembrane region" description="Helical" evidence="6">
    <location>
        <begin position="315"/>
        <end position="337"/>
    </location>
</feature>
<evidence type="ECO:0000256" key="5">
    <source>
        <dbReference type="ARBA" id="ARBA00023136"/>
    </source>
</evidence>
<dbReference type="NCBIfam" id="TIGR00360">
    <property type="entry name" value="ComEC_N-term"/>
    <property type="match status" value="1"/>
</dbReference>
<dbReference type="GO" id="GO:0005886">
    <property type="term" value="C:plasma membrane"/>
    <property type="evidence" value="ECO:0007669"/>
    <property type="project" value="UniProtKB-SubCell"/>
</dbReference>
<dbReference type="AlphaFoldDB" id="U7D971"/>
<dbReference type="STRING" id="1313304.CALK_0855"/>
<keyword evidence="3 6" id="KW-0812">Transmembrane</keyword>
<feature type="transmembrane region" description="Helical" evidence="6">
    <location>
        <begin position="389"/>
        <end position="411"/>
    </location>
</feature>
<sequence length="625" mass="69480">MTFYKPPVATILFAAGIIIAHTLHLVIPIPRIILGAGALIAISLLPRSPHIILLFFLLGAGVYATREAAYLRGIKDIDVDTSQETTLRFHSPPLYRGEYRYGQIVRTSFGNIHLPSIQKPLTPGEERTVSLTLTPPQSTSSYPWGFNEKKFFRSRNIVARGEIERSIDQNKNHLSTLYQYIRHRIEALSVAHRDYYAAVLLRQRYRLPEKVEELFTTYGIMHITAISGLHIGMLLITIATILSPLPLPRSIVRTLALIILGTFVPLVGVSAATLRALTMAAVYLGAPLVGRVAHPLSTLSIAALILLWIDPIQLFQAGFHLSFGATAAIIIAAQRILRVLPSHLRSLGGFLCIPPVITLVTWPITAYHFQSISPAGIWANILLLPQLTLTLQLFILSLIITPLWTNMGILLQSIATHSDANTLNLMKYLSDTLSLSQLPLSIGLTTALIWTALYGAIGTSGTLRKLCICLALLLATIHIYAPGSEANSYHFTKERGSTYISPGKNLIILTGTSARQIHRDRFWEWVQQGATHDITLVVEQEPTKLENIQQTLEQKFPGKYRLYSLSKNEKPTDTPLRLFSPQWNIRTATGRIRFTKNDTGGVHHIIQKDLLKTSEPRGVSQKILQ</sequence>
<dbReference type="InterPro" id="IPR004477">
    <property type="entry name" value="ComEC_N"/>
</dbReference>
<dbReference type="InterPro" id="IPR052159">
    <property type="entry name" value="Competence_DNA_uptake"/>
</dbReference>
<evidence type="ECO:0000313" key="8">
    <source>
        <dbReference type="EMBL" id="ERP32131.1"/>
    </source>
</evidence>
<evidence type="ECO:0000256" key="2">
    <source>
        <dbReference type="ARBA" id="ARBA00022475"/>
    </source>
</evidence>
<dbReference type="PANTHER" id="PTHR30619:SF1">
    <property type="entry name" value="RECOMBINATION PROTEIN 2"/>
    <property type="match status" value="1"/>
</dbReference>
<evidence type="ECO:0000256" key="3">
    <source>
        <dbReference type="ARBA" id="ARBA00022692"/>
    </source>
</evidence>
<dbReference type="PANTHER" id="PTHR30619">
    <property type="entry name" value="DNA INTERNALIZATION/COMPETENCE PROTEIN COMEC/REC2"/>
    <property type="match status" value="1"/>
</dbReference>
<dbReference type="Proteomes" id="UP000017148">
    <property type="component" value="Unassembled WGS sequence"/>
</dbReference>
<comment type="subcellular location">
    <subcellularLocation>
        <location evidence="1">Cell membrane</location>
        <topology evidence="1">Multi-pass membrane protein</topology>
    </subcellularLocation>
</comment>
<dbReference type="EMBL" id="ASJR01000006">
    <property type="protein sequence ID" value="ERP32131.1"/>
    <property type="molecule type" value="Genomic_DNA"/>
</dbReference>
<reference evidence="8 9" key="1">
    <citation type="journal article" date="2013" name="Environ. Microbiol.">
        <title>Genome analysis of Chitinivibrio alkaliphilus gen. nov., sp. nov., a novel extremely haloalkaliphilic anaerobic chitinolytic bacterium from the candidate phylum Termite Group 3.</title>
        <authorList>
            <person name="Sorokin D.Y."/>
            <person name="Gumerov V.M."/>
            <person name="Rakitin A.L."/>
            <person name="Beletsky A.V."/>
            <person name="Damste J.S."/>
            <person name="Muyzer G."/>
            <person name="Mardanov A.V."/>
            <person name="Ravin N.V."/>
        </authorList>
    </citation>
    <scope>NUCLEOTIDE SEQUENCE [LARGE SCALE GENOMIC DNA]</scope>
    <source>
        <strain evidence="8 9">ACht1</strain>
    </source>
</reference>
<gene>
    <name evidence="8" type="ORF">CALK_0855</name>
</gene>
<keyword evidence="4 6" id="KW-1133">Transmembrane helix</keyword>
<feature type="transmembrane region" description="Helical" evidence="6">
    <location>
        <begin position="214"/>
        <end position="242"/>
    </location>
</feature>
<evidence type="ECO:0000259" key="7">
    <source>
        <dbReference type="Pfam" id="PF03772"/>
    </source>
</evidence>
<evidence type="ECO:0000256" key="4">
    <source>
        <dbReference type="ARBA" id="ARBA00022989"/>
    </source>
</evidence>
<proteinExistence type="predicted"/>
<keyword evidence="9" id="KW-1185">Reference proteome</keyword>
<feature type="transmembrane region" description="Helical" evidence="6">
    <location>
        <begin position="349"/>
        <end position="369"/>
    </location>
</feature>
<comment type="caution">
    <text evidence="8">The sequence shown here is derived from an EMBL/GenBank/DDBJ whole genome shotgun (WGS) entry which is preliminary data.</text>
</comment>
<feature type="transmembrane region" description="Helical" evidence="6">
    <location>
        <begin position="432"/>
        <end position="457"/>
    </location>
</feature>
<protein>
    <submittedName>
        <fullName evidence="8">DNA internalization-related competence protein ComEC/Rec2</fullName>
    </submittedName>
</protein>
<name>U7D971_9BACT</name>
<keyword evidence="2" id="KW-1003">Cell membrane</keyword>